<dbReference type="EMBL" id="RWGY01000007">
    <property type="protein sequence ID" value="TVU38076.1"/>
    <property type="molecule type" value="Genomic_DNA"/>
</dbReference>
<name>A0A5J9VRB1_9POAL</name>
<reference evidence="1 2" key="1">
    <citation type="journal article" date="2019" name="Sci. Rep.">
        <title>A high-quality genome of Eragrostis curvula grass provides insights into Poaceae evolution and supports new strategies to enhance forage quality.</title>
        <authorList>
            <person name="Carballo J."/>
            <person name="Santos B.A.C.M."/>
            <person name="Zappacosta D."/>
            <person name="Garbus I."/>
            <person name="Selva J.P."/>
            <person name="Gallo C.A."/>
            <person name="Diaz A."/>
            <person name="Albertini E."/>
            <person name="Caccamo M."/>
            <person name="Echenique V."/>
        </authorList>
    </citation>
    <scope>NUCLEOTIDE SEQUENCE [LARGE SCALE GENOMIC DNA]</scope>
    <source>
        <strain evidence="2">cv. Victoria</strain>
        <tissue evidence="1">Leaf</tissue>
    </source>
</reference>
<comment type="caution">
    <text evidence="1">The sequence shown here is derived from an EMBL/GenBank/DDBJ whole genome shotgun (WGS) entry which is preliminary data.</text>
</comment>
<accession>A0A5J9VRB1</accession>
<organism evidence="1 2">
    <name type="scientific">Eragrostis curvula</name>
    <name type="common">weeping love grass</name>
    <dbReference type="NCBI Taxonomy" id="38414"/>
    <lineage>
        <taxon>Eukaryota</taxon>
        <taxon>Viridiplantae</taxon>
        <taxon>Streptophyta</taxon>
        <taxon>Embryophyta</taxon>
        <taxon>Tracheophyta</taxon>
        <taxon>Spermatophyta</taxon>
        <taxon>Magnoliopsida</taxon>
        <taxon>Liliopsida</taxon>
        <taxon>Poales</taxon>
        <taxon>Poaceae</taxon>
        <taxon>PACMAD clade</taxon>
        <taxon>Chloridoideae</taxon>
        <taxon>Eragrostideae</taxon>
        <taxon>Eragrostidinae</taxon>
        <taxon>Eragrostis</taxon>
    </lineage>
</organism>
<evidence type="ECO:0000313" key="2">
    <source>
        <dbReference type="Proteomes" id="UP000324897"/>
    </source>
</evidence>
<protein>
    <submittedName>
        <fullName evidence="1">Uncharacterized protein</fullName>
    </submittedName>
</protein>
<keyword evidence="2" id="KW-1185">Reference proteome</keyword>
<proteinExistence type="predicted"/>
<evidence type="ECO:0000313" key="1">
    <source>
        <dbReference type="EMBL" id="TVU38076.1"/>
    </source>
</evidence>
<dbReference type="AlphaFoldDB" id="A0A5J9VRB1"/>
<gene>
    <name evidence="1" type="ORF">EJB05_11426</name>
</gene>
<dbReference type="Gramene" id="TVU38076">
    <property type="protein sequence ID" value="TVU38076"/>
    <property type="gene ID" value="EJB05_11426"/>
</dbReference>
<dbReference type="Proteomes" id="UP000324897">
    <property type="component" value="Chromosome 4"/>
</dbReference>
<sequence>MRPPAAGKLGVSPHFGSDGDECGADTVFVTRVASRLVSGSAARLHLARRNACEALAPAMEAGENLGAQNELRHVRAFKIGMHAGPGLELYWVSSPLWQSGEKLLLSTTV</sequence>
<feature type="non-terminal residue" evidence="1">
    <location>
        <position position="1"/>
    </location>
</feature>